<keyword evidence="1" id="KW-1133">Transmembrane helix</keyword>
<gene>
    <name evidence="2" type="ORF">BU14_0072s0014</name>
</gene>
<keyword evidence="1" id="KW-0472">Membrane</keyword>
<organism evidence="2 3">
    <name type="scientific">Porphyra umbilicalis</name>
    <name type="common">Purple laver</name>
    <name type="synonym">Red alga</name>
    <dbReference type="NCBI Taxonomy" id="2786"/>
    <lineage>
        <taxon>Eukaryota</taxon>
        <taxon>Rhodophyta</taxon>
        <taxon>Bangiophyceae</taxon>
        <taxon>Bangiales</taxon>
        <taxon>Bangiaceae</taxon>
        <taxon>Porphyra</taxon>
    </lineage>
</organism>
<dbReference type="AlphaFoldDB" id="A0A1X6PFN2"/>
<evidence type="ECO:0000313" key="2">
    <source>
        <dbReference type="EMBL" id="OSX79657.1"/>
    </source>
</evidence>
<evidence type="ECO:0000313" key="3">
    <source>
        <dbReference type="Proteomes" id="UP000218209"/>
    </source>
</evidence>
<reference evidence="2 3" key="1">
    <citation type="submission" date="2017-03" db="EMBL/GenBank/DDBJ databases">
        <title>WGS assembly of Porphyra umbilicalis.</title>
        <authorList>
            <person name="Brawley S.H."/>
            <person name="Blouin N.A."/>
            <person name="Ficko-Blean E."/>
            <person name="Wheeler G.L."/>
            <person name="Lohr M."/>
            <person name="Goodson H.V."/>
            <person name="Jenkins J.W."/>
            <person name="Blaby-Haas C.E."/>
            <person name="Helliwell K.E."/>
            <person name="Chan C."/>
            <person name="Marriage T."/>
            <person name="Bhattacharya D."/>
            <person name="Klein A.S."/>
            <person name="Badis Y."/>
            <person name="Brodie J."/>
            <person name="Cao Y."/>
            <person name="Collen J."/>
            <person name="Dittami S.M."/>
            <person name="Gachon C.M."/>
            <person name="Green B.R."/>
            <person name="Karpowicz S."/>
            <person name="Kim J.W."/>
            <person name="Kudahl U."/>
            <person name="Lin S."/>
            <person name="Michel G."/>
            <person name="Mittag M."/>
            <person name="Olson B.J."/>
            <person name="Pangilinan J."/>
            <person name="Peng Y."/>
            <person name="Qiu H."/>
            <person name="Shu S."/>
            <person name="Singer J.T."/>
            <person name="Smith A.G."/>
            <person name="Sprecher B.N."/>
            <person name="Wagner V."/>
            <person name="Wang W."/>
            <person name="Wang Z.-Y."/>
            <person name="Yan J."/>
            <person name="Yarish C."/>
            <person name="Zoeuner-Riek S."/>
            <person name="Zhuang Y."/>
            <person name="Zou Y."/>
            <person name="Lindquist E.A."/>
            <person name="Grimwood J."/>
            <person name="Barry K."/>
            <person name="Rokhsar D.S."/>
            <person name="Schmutz J."/>
            <person name="Stiller J.W."/>
            <person name="Grossman A.R."/>
            <person name="Prochnik S.E."/>
        </authorList>
    </citation>
    <scope>NUCLEOTIDE SEQUENCE [LARGE SCALE GENOMIC DNA]</scope>
    <source>
        <strain evidence="2">4086291</strain>
    </source>
</reference>
<name>A0A1X6PFN2_PORUM</name>
<dbReference type="EMBL" id="KV918787">
    <property type="protein sequence ID" value="OSX79657.1"/>
    <property type="molecule type" value="Genomic_DNA"/>
</dbReference>
<feature type="transmembrane region" description="Helical" evidence="1">
    <location>
        <begin position="420"/>
        <end position="442"/>
    </location>
</feature>
<accession>A0A1X6PFN2</accession>
<feature type="transmembrane region" description="Helical" evidence="1">
    <location>
        <begin position="469"/>
        <end position="488"/>
    </location>
</feature>
<dbReference type="Proteomes" id="UP000218209">
    <property type="component" value="Unassembled WGS sequence"/>
</dbReference>
<keyword evidence="3" id="KW-1185">Reference proteome</keyword>
<feature type="transmembrane region" description="Helical" evidence="1">
    <location>
        <begin position="360"/>
        <end position="380"/>
    </location>
</feature>
<proteinExistence type="predicted"/>
<keyword evidence="1" id="KW-0812">Transmembrane</keyword>
<evidence type="ECO:0000256" key="1">
    <source>
        <dbReference type="SAM" id="Phobius"/>
    </source>
</evidence>
<feature type="transmembrane region" description="Helical" evidence="1">
    <location>
        <begin position="500"/>
        <end position="521"/>
    </location>
</feature>
<sequence>MKNAVTAGWLLSARMSRLLPLLYHDLVYMHRSGPATLPTLGAAKNAARRSSRVRTQILLCRYGPFTARVMKVRFEDALRTAVSPSNFGLQPAGVPVRIPNGDPLAAVLLDVLREHNVENQPCLNGPFETRCGLSPKHPATSGTVVYQWDDPTANLQGHAVQTILWGMCLDDRCEKLTTVALHGNSTGPGTYSHQLTWNNELASITAAASAVEEPGDLTSLASQRNTTVFHYGPVQRHGNRKWYAYGIRGTFFPASEQCSSTKCDLQTLTVAPPDDASAPGRPHSTCTCDDAWRNNPSSAPFCSVIDSNKNETVHDVSSQYGHVLRKAASNTASSQDLEATGVRQAALLSAPPSLVSTTEIVLTVVTAAQGLVAVVILLFMGEEERLRSAVDWYRRVRRQAALPSGLGTSIPQGQLRLAKCVLLLSAFVVVIIEFLPLVFASATEVKAHFWKGAYAHLDTVALMPPPLPGGSKVVPCSAGVTFSLILLLGRARYVHTHWMLLLGLLQGLGFLVWLVFVFRIFRWWQEAPRED</sequence>
<protein>
    <submittedName>
        <fullName evidence="2">Uncharacterized protein</fullName>
    </submittedName>
</protein>